<feature type="region of interest" description="Disordered" evidence="12">
    <location>
        <begin position="540"/>
        <end position="562"/>
    </location>
</feature>
<evidence type="ECO:0000256" key="5">
    <source>
        <dbReference type="ARBA" id="ARBA00022676"/>
    </source>
</evidence>
<organism evidence="16 17">
    <name type="scientific">Purpureocillium lilacinum</name>
    <name type="common">Paecilomyces lilacinus</name>
    <dbReference type="NCBI Taxonomy" id="33203"/>
    <lineage>
        <taxon>Eukaryota</taxon>
        <taxon>Fungi</taxon>
        <taxon>Dikarya</taxon>
        <taxon>Ascomycota</taxon>
        <taxon>Pezizomycotina</taxon>
        <taxon>Sordariomycetes</taxon>
        <taxon>Hypocreomycetidae</taxon>
        <taxon>Hypocreales</taxon>
        <taxon>Ophiocordycipitaceae</taxon>
        <taxon>Purpureocillium</taxon>
    </lineage>
</organism>
<reference evidence="16" key="1">
    <citation type="submission" date="2015-05" db="EMBL/GenBank/DDBJ databases">
        <authorList>
            <person name="Wang D.B."/>
            <person name="Wang M."/>
        </authorList>
    </citation>
    <scope>NUCLEOTIDE SEQUENCE</scope>
    <source>
        <strain evidence="16">36-1</strain>
    </source>
</reference>
<dbReference type="AlphaFoldDB" id="A0A2U3DYR4"/>
<dbReference type="EMBL" id="LCWV01000019">
    <property type="protein sequence ID" value="PWI67399.1"/>
    <property type="molecule type" value="Genomic_DNA"/>
</dbReference>
<dbReference type="EC" id="2.4.1.122" evidence="4"/>
<dbReference type="Proteomes" id="UP000245956">
    <property type="component" value="Unassembled WGS sequence"/>
</dbReference>
<evidence type="ECO:0000256" key="13">
    <source>
        <dbReference type="SAM" id="Phobius"/>
    </source>
</evidence>
<evidence type="ECO:0000313" key="17">
    <source>
        <dbReference type="Proteomes" id="UP000245956"/>
    </source>
</evidence>
<dbReference type="PANTHER" id="PTHR23033:SF40">
    <property type="entry name" value="APPLE DOMAIN-CONTAINING PROTEIN"/>
    <property type="match status" value="1"/>
</dbReference>
<evidence type="ECO:0000256" key="7">
    <source>
        <dbReference type="ARBA" id="ARBA00022692"/>
    </source>
</evidence>
<evidence type="ECO:0000256" key="8">
    <source>
        <dbReference type="ARBA" id="ARBA00022741"/>
    </source>
</evidence>
<dbReference type="InterPro" id="IPR026050">
    <property type="entry name" value="C1GALT1/C1GALT1_chp1"/>
</dbReference>
<feature type="compositionally biased region" description="Basic and acidic residues" evidence="12">
    <location>
        <begin position="606"/>
        <end position="615"/>
    </location>
</feature>
<feature type="transmembrane region" description="Helical" evidence="13">
    <location>
        <begin position="30"/>
        <end position="47"/>
    </location>
</feature>
<keyword evidence="5" id="KW-0328">Glycosyltransferase</keyword>
<evidence type="ECO:0000256" key="6">
    <source>
        <dbReference type="ARBA" id="ARBA00022679"/>
    </source>
</evidence>
<evidence type="ECO:0000259" key="14">
    <source>
        <dbReference type="Pfam" id="PF02434"/>
    </source>
</evidence>
<evidence type="ECO:0000313" key="15">
    <source>
        <dbReference type="EMBL" id="KAK4094912.1"/>
    </source>
</evidence>
<comment type="subcellular location">
    <subcellularLocation>
        <location evidence="1">Membrane</location>
        <topology evidence="1">Single-pass type II membrane protein</topology>
    </subcellularLocation>
</comment>
<reference evidence="16 17" key="2">
    <citation type="journal article" date="2016" name="Front. Microbiol.">
        <title>Genome and transcriptome sequences reveal the specific parasitism of the nematophagous Purpureocillium lilacinum 36-1.</title>
        <authorList>
            <person name="Xie J."/>
            <person name="Li S."/>
            <person name="Mo C."/>
            <person name="Xiao X."/>
            <person name="Peng D."/>
            <person name="Wang G."/>
            <person name="Xiao Y."/>
        </authorList>
    </citation>
    <scope>NUCLEOTIDE SEQUENCE [LARGE SCALE GENOMIC DNA]</scope>
    <source>
        <strain evidence="16 17">36-1</strain>
    </source>
</reference>
<gene>
    <name evidence="16" type="ORF">PCL_03167</name>
    <name evidence="15" type="ORF">Purlil1_608</name>
</gene>
<dbReference type="GO" id="GO:0000166">
    <property type="term" value="F:nucleotide binding"/>
    <property type="evidence" value="ECO:0007669"/>
    <property type="project" value="UniProtKB-KW"/>
</dbReference>
<keyword evidence="8" id="KW-0547">Nucleotide-binding</keyword>
<evidence type="ECO:0000256" key="11">
    <source>
        <dbReference type="ARBA" id="ARBA00023136"/>
    </source>
</evidence>
<dbReference type="Proteomes" id="UP001287286">
    <property type="component" value="Unassembled WGS sequence"/>
</dbReference>
<comment type="pathway">
    <text evidence="2">Protein modification; protein glycosylation.</text>
</comment>
<evidence type="ECO:0000256" key="9">
    <source>
        <dbReference type="ARBA" id="ARBA00022968"/>
    </source>
</evidence>
<evidence type="ECO:0000313" key="16">
    <source>
        <dbReference type="EMBL" id="PWI67399.1"/>
    </source>
</evidence>
<evidence type="ECO:0000256" key="3">
    <source>
        <dbReference type="ARBA" id="ARBA00006462"/>
    </source>
</evidence>
<evidence type="ECO:0000256" key="12">
    <source>
        <dbReference type="SAM" id="MobiDB-lite"/>
    </source>
</evidence>
<keyword evidence="9" id="KW-0735">Signal-anchor</keyword>
<keyword evidence="10 13" id="KW-1133">Transmembrane helix</keyword>
<comment type="similarity">
    <text evidence="3">Belongs to the glycosyltransferase 31 family. Beta3-Gal-T subfamily.</text>
</comment>
<reference evidence="15" key="3">
    <citation type="submission" date="2023-11" db="EMBL/GenBank/DDBJ databases">
        <authorList>
            <person name="Beijen E."/>
            <person name="Ohm R.A."/>
        </authorList>
    </citation>
    <scope>NUCLEOTIDE SEQUENCE</scope>
    <source>
        <strain evidence="15">CBS 150709</strain>
    </source>
</reference>
<dbReference type="Gene3D" id="3.90.550.50">
    <property type="match status" value="1"/>
</dbReference>
<protein>
    <recommendedName>
        <fullName evidence="4">N-acetylgalactosaminide beta-1,3-galactosyltransferase</fullName>
        <ecNumber evidence="4">2.4.1.122</ecNumber>
    </recommendedName>
</protein>
<feature type="region of interest" description="Disordered" evidence="12">
    <location>
        <begin position="590"/>
        <end position="622"/>
    </location>
</feature>
<keyword evidence="6" id="KW-0808">Transferase</keyword>
<proteinExistence type="inferred from homology"/>
<evidence type="ECO:0000256" key="4">
    <source>
        <dbReference type="ARBA" id="ARBA00012557"/>
    </source>
</evidence>
<accession>A0A2U3DYR4</accession>
<dbReference type="InterPro" id="IPR003378">
    <property type="entry name" value="Fringe-like_glycosylTrfase"/>
</dbReference>
<dbReference type="Pfam" id="PF02434">
    <property type="entry name" value="Fringe"/>
    <property type="match status" value="1"/>
</dbReference>
<reference evidence="15 18" key="4">
    <citation type="journal article" date="2024" name="Microbiol. Resour. Announc.">
        <title>Genome annotations for the ascomycete fungi Trichoderma harzianum, Trichoderma aggressivum, and Purpureocillium lilacinum.</title>
        <authorList>
            <person name="Beijen E.P.W."/>
            <person name="Ohm R.A."/>
        </authorList>
    </citation>
    <scope>NUCLEOTIDE SEQUENCE [LARGE SCALE GENOMIC DNA]</scope>
    <source>
        <strain evidence="15 18">CBS 150709</strain>
    </source>
</reference>
<keyword evidence="7 13" id="KW-0812">Transmembrane</keyword>
<evidence type="ECO:0000256" key="1">
    <source>
        <dbReference type="ARBA" id="ARBA00004606"/>
    </source>
</evidence>
<dbReference type="PANTHER" id="PTHR23033">
    <property type="entry name" value="BETA1,3-GALACTOSYLTRANSFERASE"/>
    <property type="match status" value="1"/>
</dbReference>
<dbReference type="GO" id="GO:0016263">
    <property type="term" value="F:glycoprotein-N-acetylgalactosamine 3-beta-galactosyltransferase activity"/>
    <property type="evidence" value="ECO:0007669"/>
    <property type="project" value="UniProtKB-EC"/>
</dbReference>
<sequence length="622" mass="69467">MLGILDKGQTRAAPFATYTMLAPRGFSRRSVVIFALFASFIVGLFFASSRMGALCEDGSYCDISSFRHHLSLGGSGKSASHGVGSTVGSGECDHFPDTSSVLLVMKTGASEAYGKLPNQIMTNLKCVPNYLFFGDMAQKVAGHTVHDSLDTVIPDVKRKNKDFNLYHRQQQCPIDLDSCNKNHNVGQEAWSLDKYKNIHMAEKTYAMRPNHDWYLFVDADTYVVWPTMMKWLSKLNPKQPLYIGSVAYVANFPFGHGGSGYLVSQAAMHKLFHGKNGVANRWDERATHECCGDFMFSLALHTETGVSVQNAWPTINGEKPHTLPYAENEWCQPIATMHHAGAQEISDIYAFEKGRNFSYPLRIKDLYHEFVEDQLVVSRNDWNNLSDDVFYLNKSASAYSDWELGKAKKGDLTALEAVAHRSLEDCRKACDGASDCLQYRFWNGICSFSKTIKHGNPTKLEKEVWWRFKSGWNLKRIKEWVTAHDTCGSVSFPFQRTDDAALWLMASSTGRDGETQPLGRRREVRRASWSGVSRPILSTAATDSNNIGDKQCKKNAGQDMPDPNGKELWSLAYNLGAHVPRNTVGIAWKEGAGKRDDGGFGGFGSRDPEYGRRPLDAPTGRH</sequence>
<evidence type="ECO:0000256" key="10">
    <source>
        <dbReference type="ARBA" id="ARBA00022989"/>
    </source>
</evidence>
<dbReference type="EMBL" id="JAWRVI010000002">
    <property type="protein sequence ID" value="KAK4094912.1"/>
    <property type="molecule type" value="Genomic_DNA"/>
</dbReference>
<comment type="caution">
    <text evidence="16">The sequence shown here is derived from an EMBL/GenBank/DDBJ whole genome shotgun (WGS) entry which is preliminary data.</text>
</comment>
<feature type="domain" description="Fringe-like glycosyltransferase" evidence="14">
    <location>
        <begin position="197"/>
        <end position="271"/>
    </location>
</feature>
<evidence type="ECO:0000256" key="2">
    <source>
        <dbReference type="ARBA" id="ARBA00004922"/>
    </source>
</evidence>
<name>A0A2U3DYR4_PURLI</name>
<keyword evidence="11 13" id="KW-0472">Membrane</keyword>
<evidence type="ECO:0000313" key="18">
    <source>
        <dbReference type="Proteomes" id="UP001287286"/>
    </source>
</evidence>
<keyword evidence="18" id="KW-1185">Reference proteome</keyword>
<dbReference type="GO" id="GO:0016020">
    <property type="term" value="C:membrane"/>
    <property type="evidence" value="ECO:0007669"/>
    <property type="project" value="UniProtKB-SubCell"/>
</dbReference>